<evidence type="ECO:0000313" key="4">
    <source>
        <dbReference type="Proteomes" id="UP000199019"/>
    </source>
</evidence>
<evidence type="ECO:0000313" key="3">
    <source>
        <dbReference type="EMBL" id="SES48034.1"/>
    </source>
</evidence>
<dbReference type="STRING" id="587636.SAMN05216199_0025"/>
<feature type="compositionally biased region" description="Basic and acidic residues" evidence="1">
    <location>
        <begin position="209"/>
        <end position="237"/>
    </location>
</feature>
<keyword evidence="2" id="KW-1133">Transmembrane helix</keyword>
<feature type="region of interest" description="Disordered" evidence="1">
    <location>
        <begin position="209"/>
        <end position="286"/>
    </location>
</feature>
<feature type="region of interest" description="Disordered" evidence="1">
    <location>
        <begin position="167"/>
        <end position="194"/>
    </location>
</feature>
<dbReference type="AlphaFoldDB" id="A0A1H9XPE9"/>
<protein>
    <submittedName>
        <fullName evidence="3">Uncharacterized protein</fullName>
    </submittedName>
</protein>
<dbReference type="SUPFAM" id="SSF58113">
    <property type="entry name" value="Apolipoprotein A-I"/>
    <property type="match status" value="1"/>
</dbReference>
<evidence type="ECO:0000256" key="2">
    <source>
        <dbReference type="SAM" id="Phobius"/>
    </source>
</evidence>
<keyword evidence="2" id="KW-0472">Membrane</keyword>
<dbReference type="EMBL" id="FOHB01000010">
    <property type="protein sequence ID" value="SES48034.1"/>
    <property type="molecule type" value="Genomic_DNA"/>
</dbReference>
<evidence type="ECO:0000256" key="1">
    <source>
        <dbReference type="SAM" id="MobiDB-lite"/>
    </source>
</evidence>
<proteinExistence type="predicted"/>
<accession>A0A1H9XPE9</accession>
<keyword evidence="4" id="KW-1185">Reference proteome</keyword>
<dbReference type="Proteomes" id="UP000199019">
    <property type="component" value="Unassembled WGS sequence"/>
</dbReference>
<reference evidence="4" key="1">
    <citation type="submission" date="2016-10" db="EMBL/GenBank/DDBJ databases">
        <authorList>
            <person name="Varghese N."/>
            <person name="Submissions S."/>
        </authorList>
    </citation>
    <scope>NUCLEOTIDE SEQUENCE [LARGE SCALE GENOMIC DNA]</scope>
    <source>
        <strain evidence="4">CGMCC 1.6963</strain>
    </source>
</reference>
<feature type="transmembrane region" description="Helical" evidence="2">
    <location>
        <begin position="143"/>
        <end position="161"/>
    </location>
</feature>
<keyword evidence="2" id="KW-0812">Transmembrane</keyword>
<gene>
    <name evidence="3" type="ORF">SAMN05216199_0025</name>
</gene>
<feature type="region of interest" description="Disordered" evidence="1">
    <location>
        <begin position="1"/>
        <end position="20"/>
    </location>
</feature>
<organism evidence="3 4">
    <name type="scientific">Pedococcus cremeus</name>
    <dbReference type="NCBI Taxonomy" id="587636"/>
    <lineage>
        <taxon>Bacteria</taxon>
        <taxon>Bacillati</taxon>
        <taxon>Actinomycetota</taxon>
        <taxon>Actinomycetes</taxon>
        <taxon>Micrococcales</taxon>
        <taxon>Intrasporangiaceae</taxon>
        <taxon>Pedococcus</taxon>
    </lineage>
</organism>
<feature type="compositionally biased region" description="Low complexity" evidence="1">
    <location>
        <begin position="180"/>
        <end position="193"/>
    </location>
</feature>
<feature type="compositionally biased region" description="Low complexity" evidence="1">
    <location>
        <begin position="258"/>
        <end position="277"/>
    </location>
</feature>
<name>A0A1H9XPE9_9MICO</name>
<sequence length="286" mass="28764">MFGTKSRSEKVQEQAQAQAKQAAAQAAALKERVVPAAEAAAEAARDRAAQAKDWAMPRVEHGIELAAPRLEKAVEGLGPRVDTARDKIVDDLLPKVAEAITAVAAASAAARANATDLTDRGGDALSVLKGESVAKPKHRGGKVLITLGILAALAAAAAAFFKRSAPREDPWATPLGDTYTAPGTTGPASAASTAKDKVTSLAGTAKDKAAAAAETAKEKASEVADAAKQKAGGKNDEDTTSITAVDDVTGEPAGPTDTPFESTPEGTTGTSPGGTTSANGDKGKTS</sequence>
<feature type="compositionally biased region" description="Basic and acidic residues" evidence="1">
    <location>
        <begin position="1"/>
        <end position="12"/>
    </location>
</feature>